<proteinExistence type="predicted"/>
<dbReference type="PROSITE" id="PS50085">
    <property type="entry name" value="RAPGAP"/>
    <property type="match status" value="1"/>
</dbReference>
<dbReference type="GO" id="GO:0032007">
    <property type="term" value="P:negative regulation of TOR signaling"/>
    <property type="evidence" value="ECO:0007669"/>
    <property type="project" value="TreeGrafter"/>
</dbReference>
<dbReference type="GO" id="GO:0005096">
    <property type="term" value="F:GTPase activator activity"/>
    <property type="evidence" value="ECO:0007669"/>
    <property type="project" value="UniProtKB-KW"/>
</dbReference>
<name>A0A1U7LUS1_NEOID</name>
<dbReference type="STRING" id="1198029.A0A1U7LUS1"/>
<organism evidence="4 5">
    <name type="scientific">Neolecta irregularis (strain DAH-3)</name>
    <dbReference type="NCBI Taxonomy" id="1198029"/>
    <lineage>
        <taxon>Eukaryota</taxon>
        <taxon>Fungi</taxon>
        <taxon>Dikarya</taxon>
        <taxon>Ascomycota</taxon>
        <taxon>Taphrinomycotina</taxon>
        <taxon>Neolectales</taxon>
        <taxon>Neolectaceae</taxon>
        <taxon>Neolecta</taxon>
    </lineage>
</organism>
<dbReference type="InterPro" id="IPR000331">
    <property type="entry name" value="Rap/Ran_GAP_dom"/>
</dbReference>
<dbReference type="InterPro" id="IPR035974">
    <property type="entry name" value="Rap/Ran-GAP_sf"/>
</dbReference>
<feature type="region of interest" description="Disordered" evidence="2">
    <location>
        <begin position="361"/>
        <end position="393"/>
    </location>
</feature>
<dbReference type="Gene3D" id="3.40.50.11210">
    <property type="entry name" value="Rap/Ran-GAP"/>
    <property type="match status" value="1"/>
</dbReference>
<gene>
    <name evidence="4" type="ORF">NEOLI_001471</name>
</gene>
<dbReference type="OMA" id="ARFTHIR"/>
<keyword evidence="5" id="KW-1185">Reference proteome</keyword>
<comment type="caution">
    <text evidence="4">The sequence shown here is derived from an EMBL/GenBank/DDBJ whole genome shotgun (WGS) entry which is preliminary data.</text>
</comment>
<dbReference type="InterPro" id="IPR027107">
    <property type="entry name" value="Tuberin/Ral-act_asu"/>
</dbReference>
<evidence type="ECO:0000256" key="2">
    <source>
        <dbReference type="SAM" id="MobiDB-lite"/>
    </source>
</evidence>
<sequence length="412" mass="46474">MLDLLEWFCFTDVELRSANPDTYVAESLTKTWIYGNSLITVTSHGPSSSFDVVIRRPATTGRYTFKSVIKPGLALSSSSSAGNNTLSNVHAVSQPMLPGFFIMQLMSRPNMLPNAKPMPLPDDDNTRRSISVFDRIPVVNFHKMGVLYVGKGQTTEQQILSNRVGSCEYMEFLSGLGNLVLLKDNKDIYTGGLDTEDNHDGAFAYFWSDKITQIIYHTCTLMPTDLEHDPQCTMKKRHIGNSFVNIIYNDSGIPYHFDTIPGQFNFVNIIITPTSASRTYKMEQESISFKVELQCQPELPETSPIYEFKMIHTPALPNFVRNIALNADIFAQAYHKEEYVTNWRERLIKINGIRERILSLNAPTPASPVPPMSKTSPKRKPSGDSVTLSDRETEEGAGMMRFEQFFDLSHLL</sequence>
<dbReference type="EMBL" id="LXFE01000207">
    <property type="protein sequence ID" value="OLL26292.1"/>
    <property type="molecule type" value="Genomic_DNA"/>
</dbReference>
<dbReference type="PANTHER" id="PTHR10063">
    <property type="entry name" value="TUBERIN"/>
    <property type="match status" value="1"/>
</dbReference>
<reference evidence="4 5" key="1">
    <citation type="submission" date="2016-04" db="EMBL/GenBank/DDBJ databases">
        <title>Evolutionary innovation and constraint leading to complex multicellularity in the Ascomycota.</title>
        <authorList>
            <person name="Cisse O."/>
            <person name="Nguyen A."/>
            <person name="Hewitt D.A."/>
            <person name="Jedd G."/>
            <person name="Stajich J.E."/>
        </authorList>
    </citation>
    <scope>NUCLEOTIDE SEQUENCE [LARGE SCALE GENOMIC DNA]</scope>
    <source>
        <strain evidence="4 5">DAH-3</strain>
    </source>
</reference>
<feature type="domain" description="Rap-GAP" evidence="3">
    <location>
        <begin position="130"/>
        <end position="361"/>
    </location>
</feature>
<dbReference type="FunFam" id="3.40.50.11210:FF:000007">
    <property type="entry name" value="Tuberous sclerosis 2"/>
    <property type="match status" value="1"/>
</dbReference>
<dbReference type="GO" id="GO:0005634">
    <property type="term" value="C:nucleus"/>
    <property type="evidence" value="ECO:0007669"/>
    <property type="project" value="InterPro"/>
</dbReference>
<dbReference type="OrthoDB" id="19311at2759"/>
<dbReference type="Pfam" id="PF02145">
    <property type="entry name" value="Rap_GAP"/>
    <property type="match status" value="1"/>
</dbReference>
<evidence type="ECO:0000313" key="5">
    <source>
        <dbReference type="Proteomes" id="UP000186594"/>
    </source>
</evidence>
<protein>
    <submittedName>
        <fullName evidence="4">Tuberous sclerosis 2</fullName>
    </submittedName>
</protein>
<keyword evidence="1" id="KW-0343">GTPase activation</keyword>
<accession>A0A1U7LUS1</accession>
<dbReference type="GO" id="GO:0051056">
    <property type="term" value="P:regulation of small GTPase mediated signal transduction"/>
    <property type="evidence" value="ECO:0007669"/>
    <property type="project" value="InterPro"/>
</dbReference>
<dbReference type="GO" id="GO:0033596">
    <property type="term" value="C:TSC1-TSC2 complex"/>
    <property type="evidence" value="ECO:0007669"/>
    <property type="project" value="TreeGrafter"/>
</dbReference>
<dbReference type="SUPFAM" id="SSF111347">
    <property type="entry name" value="Rap/Ran-GAP"/>
    <property type="match status" value="1"/>
</dbReference>
<dbReference type="Proteomes" id="UP000186594">
    <property type="component" value="Unassembled WGS sequence"/>
</dbReference>
<dbReference type="PANTHER" id="PTHR10063:SF0">
    <property type="entry name" value="TUBERIN"/>
    <property type="match status" value="1"/>
</dbReference>
<evidence type="ECO:0000256" key="1">
    <source>
        <dbReference type="ARBA" id="ARBA00022468"/>
    </source>
</evidence>
<evidence type="ECO:0000313" key="4">
    <source>
        <dbReference type="EMBL" id="OLL26292.1"/>
    </source>
</evidence>
<dbReference type="AlphaFoldDB" id="A0A1U7LUS1"/>
<evidence type="ECO:0000259" key="3">
    <source>
        <dbReference type="PROSITE" id="PS50085"/>
    </source>
</evidence>